<keyword evidence="2" id="KW-1185">Reference proteome</keyword>
<evidence type="ECO:0000313" key="2">
    <source>
        <dbReference type="Proteomes" id="UP000828390"/>
    </source>
</evidence>
<evidence type="ECO:0000313" key="1">
    <source>
        <dbReference type="EMBL" id="KAH3811759.1"/>
    </source>
</evidence>
<reference evidence="1" key="1">
    <citation type="journal article" date="2019" name="bioRxiv">
        <title>The Genome of the Zebra Mussel, Dreissena polymorpha: A Resource for Invasive Species Research.</title>
        <authorList>
            <person name="McCartney M.A."/>
            <person name="Auch B."/>
            <person name="Kono T."/>
            <person name="Mallez S."/>
            <person name="Zhang Y."/>
            <person name="Obille A."/>
            <person name="Becker A."/>
            <person name="Abrahante J.E."/>
            <person name="Garbe J."/>
            <person name="Badalamenti J.P."/>
            <person name="Herman A."/>
            <person name="Mangelson H."/>
            <person name="Liachko I."/>
            <person name="Sullivan S."/>
            <person name="Sone E.D."/>
            <person name="Koren S."/>
            <person name="Silverstein K.A.T."/>
            <person name="Beckman K.B."/>
            <person name="Gohl D.M."/>
        </authorList>
    </citation>
    <scope>NUCLEOTIDE SEQUENCE</scope>
    <source>
        <strain evidence="1">Duluth1</strain>
        <tissue evidence="1">Whole animal</tissue>
    </source>
</reference>
<dbReference type="AlphaFoldDB" id="A0A9D4JIS8"/>
<proteinExistence type="predicted"/>
<gene>
    <name evidence="1" type="ORF">DPMN_140174</name>
</gene>
<name>A0A9D4JIS8_DREPO</name>
<sequence length="148" mass="16839">MTPPPGGHKTHFLTKFHEDWTNNVTSRVFTCFHYIHIEKTAPHPRGHVFSLIWTIFEVVRDINETNALTKFHDFRAQIVTSTRLLYSHIRNTALPLGGHTNILTKFELDRGFNGTNVLTKIHEDQTINVASGLSSDNHLVDGPTDRPT</sequence>
<organism evidence="1 2">
    <name type="scientific">Dreissena polymorpha</name>
    <name type="common">Zebra mussel</name>
    <name type="synonym">Mytilus polymorpha</name>
    <dbReference type="NCBI Taxonomy" id="45954"/>
    <lineage>
        <taxon>Eukaryota</taxon>
        <taxon>Metazoa</taxon>
        <taxon>Spiralia</taxon>
        <taxon>Lophotrochozoa</taxon>
        <taxon>Mollusca</taxon>
        <taxon>Bivalvia</taxon>
        <taxon>Autobranchia</taxon>
        <taxon>Heteroconchia</taxon>
        <taxon>Euheterodonta</taxon>
        <taxon>Imparidentia</taxon>
        <taxon>Neoheterodontei</taxon>
        <taxon>Myida</taxon>
        <taxon>Dreissenoidea</taxon>
        <taxon>Dreissenidae</taxon>
        <taxon>Dreissena</taxon>
    </lineage>
</organism>
<dbReference type="Proteomes" id="UP000828390">
    <property type="component" value="Unassembled WGS sequence"/>
</dbReference>
<reference evidence="1" key="2">
    <citation type="submission" date="2020-11" db="EMBL/GenBank/DDBJ databases">
        <authorList>
            <person name="McCartney M.A."/>
            <person name="Auch B."/>
            <person name="Kono T."/>
            <person name="Mallez S."/>
            <person name="Becker A."/>
            <person name="Gohl D.M."/>
            <person name="Silverstein K.A.T."/>
            <person name="Koren S."/>
            <person name="Bechman K.B."/>
            <person name="Herman A."/>
            <person name="Abrahante J.E."/>
            <person name="Garbe J."/>
        </authorList>
    </citation>
    <scope>NUCLEOTIDE SEQUENCE</scope>
    <source>
        <strain evidence="1">Duluth1</strain>
        <tissue evidence="1">Whole animal</tissue>
    </source>
</reference>
<protein>
    <submittedName>
        <fullName evidence="1">Uncharacterized protein</fullName>
    </submittedName>
</protein>
<accession>A0A9D4JIS8</accession>
<dbReference type="EMBL" id="JAIWYP010000006">
    <property type="protein sequence ID" value="KAH3811759.1"/>
    <property type="molecule type" value="Genomic_DNA"/>
</dbReference>
<comment type="caution">
    <text evidence="1">The sequence shown here is derived from an EMBL/GenBank/DDBJ whole genome shotgun (WGS) entry which is preliminary data.</text>
</comment>